<dbReference type="PANTHER" id="PTHR10828:SF76">
    <property type="entry name" value="M-PHASE INDUCER PHOSPHATASE"/>
    <property type="match status" value="1"/>
</dbReference>
<keyword evidence="6" id="KW-0131">Cell cycle</keyword>
<evidence type="ECO:0000256" key="6">
    <source>
        <dbReference type="ARBA" id="ARBA00023306"/>
    </source>
</evidence>
<dbReference type="CDD" id="cd01530">
    <property type="entry name" value="Cdc25"/>
    <property type="match status" value="1"/>
</dbReference>
<comment type="caution">
    <text evidence="10">The sequence shown here is derived from an EMBL/GenBank/DDBJ whole genome shotgun (WGS) entry which is preliminary data.</text>
</comment>
<dbReference type="PANTHER" id="PTHR10828">
    <property type="entry name" value="M-PHASE INDUCER PHOSPHATASE DUAL SPECIFICITY PHOSPHATASE CDC25"/>
    <property type="match status" value="1"/>
</dbReference>
<dbReference type="GO" id="GO:0110032">
    <property type="term" value="P:positive regulation of G2/MI transition of meiotic cell cycle"/>
    <property type="evidence" value="ECO:0007669"/>
    <property type="project" value="TreeGrafter"/>
</dbReference>
<name>A0AAW2HLV0_9NEOP</name>
<dbReference type="InterPro" id="IPR000751">
    <property type="entry name" value="MPI_Phosphatase"/>
</dbReference>
<feature type="region of interest" description="Disordered" evidence="8">
    <location>
        <begin position="1"/>
        <end position="110"/>
    </location>
</feature>
<keyword evidence="5" id="KW-0904">Protein phosphatase</keyword>
<dbReference type="Pfam" id="PF00581">
    <property type="entry name" value="Rhodanese"/>
    <property type="match status" value="1"/>
</dbReference>
<dbReference type="GO" id="GO:0009794">
    <property type="term" value="P:regulation of mitotic cell cycle, embryonic"/>
    <property type="evidence" value="ECO:0007669"/>
    <property type="project" value="UniProtKB-ARBA"/>
</dbReference>
<dbReference type="InterPro" id="IPR036873">
    <property type="entry name" value="Rhodanese-like_dom_sf"/>
</dbReference>
<dbReference type="AlphaFoldDB" id="A0AAW2HLV0"/>
<feature type="domain" description="Rhodanese" evidence="9">
    <location>
        <begin position="329"/>
        <end position="441"/>
    </location>
</feature>
<reference evidence="10" key="1">
    <citation type="journal article" date="2024" name="Gigascience">
        <title>Chromosome-level genome of the poultry shaft louse Menopon gallinae provides insight into the host-switching and adaptive evolution of parasitic lice.</title>
        <authorList>
            <person name="Xu Y."/>
            <person name="Ma L."/>
            <person name="Liu S."/>
            <person name="Liang Y."/>
            <person name="Liu Q."/>
            <person name="He Z."/>
            <person name="Tian L."/>
            <person name="Duan Y."/>
            <person name="Cai W."/>
            <person name="Li H."/>
            <person name="Song F."/>
        </authorList>
    </citation>
    <scope>NUCLEOTIDE SEQUENCE</scope>
    <source>
        <strain evidence="10">Cailab_2023a</strain>
    </source>
</reference>
<dbReference type="GO" id="GO:0010971">
    <property type="term" value="P:positive regulation of G2/M transition of mitotic cell cycle"/>
    <property type="evidence" value="ECO:0007669"/>
    <property type="project" value="TreeGrafter"/>
</dbReference>
<evidence type="ECO:0000313" key="10">
    <source>
        <dbReference type="EMBL" id="KAL0270363.1"/>
    </source>
</evidence>
<evidence type="ECO:0000256" key="1">
    <source>
        <dbReference type="ARBA" id="ARBA00011065"/>
    </source>
</evidence>
<evidence type="ECO:0000256" key="4">
    <source>
        <dbReference type="ARBA" id="ARBA00022801"/>
    </source>
</evidence>
<dbReference type="InterPro" id="IPR001763">
    <property type="entry name" value="Rhodanese-like_dom"/>
</dbReference>
<dbReference type="GO" id="GO:0032502">
    <property type="term" value="P:developmental process"/>
    <property type="evidence" value="ECO:0007669"/>
    <property type="project" value="UniProtKB-ARBA"/>
</dbReference>
<dbReference type="GO" id="GO:0004725">
    <property type="term" value="F:protein tyrosine phosphatase activity"/>
    <property type="evidence" value="ECO:0007669"/>
    <property type="project" value="UniProtKB-EC"/>
</dbReference>
<evidence type="ECO:0000256" key="5">
    <source>
        <dbReference type="ARBA" id="ARBA00022912"/>
    </source>
</evidence>
<evidence type="ECO:0000256" key="7">
    <source>
        <dbReference type="ARBA" id="ARBA00051722"/>
    </source>
</evidence>
<evidence type="ECO:0000259" key="9">
    <source>
        <dbReference type="PROSITE" id="PS50206"/>
    </source>
</evidence>
<evidence type="ECO:0000256" key="2">
    <source>
        <dbReference type="ARBA" id="ARBA00013064"/>
    </source>
</evidence>
<dbReference type="GO" id="GO:0005737">
    <property type="term" value="C:cytoplasm"/>
    <property type="evidence" value="ECO:0007669"/>
    <property type="project" value="TreeGrafter"/>
</dbReference>
<gene>
    <name evidence="10" type="ORF">PYX00_007797</name>
</gene>
<evidence type="ECO:0000256" key="8">
    <source>
        <dbReference type="SAM" id="MobiDB-lite"/>
    </source>
</evidence>
<comment type="catalytic activity">
    <reaction evidence="7">
        <text>O-phospho-L-tyrosyl-[protein] + H2O = L-tyrosyl-[protein] + phosphate</text>
        <dbReference type="Rhea" id="RHEA:10684"/>
        <dbReference type="Rhea" id="RHEA-COMP:10136"/>
        <dbReference type="Rhea" id="RHEA-COMP:20101"/>
        <dbReference type="ChEBI" id="CHEBI:15377"/>
        <dbReference type="ChEBI" id="CHEBI:43474"/>
        <dbReference type="ChEBI" id="CHEBI:46858"/>
        <dbReference type="ChEBI" id="CHEBI:61978"/>
        <dbReference type="EC" id="3.1.3.48"/>
    </reaction>
</comment>
<dbReference type="SMART" id="SM00450">
    <property type="entry name" value="RHOD"/>
    <property type="match status" value="1"/>
</dbReference>
<dbReference type="SUPFAM" id="SSF52821">
    <property type="entry name" value="Rhodanese/Cell cycle control phosphatase"/>
    <property type="match status" value="1"/>
</dbReference>
<dbReference type="GO" id="GO:0010256">
    <property type="term" value="P:endomembrane system organization"/>
    <property type="evidence" value="ECO:0007669"/>
    <property type="project" value="UniProtKB-ARBA"/>
</dbReference>
<feature type="compositionally biased region" description="Basic and acidic residues" evidence="8">
    <location>
        <begin position="15"/>
        <end position="26"/>
    </location>
</feature>
<keyword evidence="4" id="KW-0378">Hydrolase</keyword>
<proteinExistence type="inferred from homology"/>
<accession>A0AAW2HLV0</accession>
<comment type="similarity">
    <text evidence="1">Belongs to the MPI phosphatase family.</text>
</comment>
<feature type="compositionally biased region" description="Low complexity" evidence="8">
    <location>
        <begin position="97"/>
        <end position="110"/>
    </location>
</feature>
<dbReference type="EC" id="3.1.3.48" evidence="2"/>
<evidence type="ECO:0000256" key="3">
    <source>
        <dbReference type="ARBA" id="ARBA00022618"/>
    </source>
</evidence>
<dbReference type="GO" id="GO:0051301">
    <property type="term" value="P:cell division"/>
    <property type="evidence" value="ECO:0007669"/>
    <property type="project" value="UniProtKB-KW"/>
</dbReference>
<feature type="compositionally biased region" description="Basic and acidic residues" evidence="8">
    <location>
        <begin position="85"/>
        <end position="95"/>
    </location>
</feature>
<dbReference type="Gene3D" id="3.40.250.10">
    <property type="entry name" value="Rhodanese-like domain"/>
    <property type="match status" value="1"/>
</dbReference>
<dbReference type="GO" id="GO:0005634">
    <property type="term" value="C:nucleus"/>
    <property type="evidence" value="ECO:0007669"/>
    <property type="project" value="TreeGrafter"/>
</dbReference>
<dbReference type="PROSITE" id="PS50206">
    <property type="entry name" value="RHODANESE_3"/>
    <property type="match status" value="1"/>
</dbReference>
<keyword evidence="3" id="KW-0132">Cell division</keyword>
<sequence>MRRLNSDPVSSTYTENKKDGNKENDRILMLSPLKRDLVGKSTLGTPLRSKTPFESHDGNSQDSGFAQDDSQHSFRFAEPNGYAPKKMEPSPKKSAESISPSSKTLSSSRFKSLSERKVRSISFCSTESSDDGFLELGDLDKSYTDENTTELPVGMDNLLNGPLLSLNDTIPVDDKNDAEDEDDIVIPNRLPLRRVNSLFENYHSPASSRVQVGLFRDDMLSPSESSPFEKLPFKRPREIENNSVKRRKYSCYSVSEKSSSDSHNPRYKLQRSISDTAAFSLASAMHKSDLIADFSRPYALPVISGRHEDLKSISSETLADLINGNYSNTIESFRIIDCRYPYEYEGGHIKGSINLYTKEQVQQELLGCIPSQNSPKDGTSERRNILIFHCEFSLERGPTLYRFLRRCDRNVSSYPSLQYPEVYLLHGGYESFFASHKSLCEPCSYQPMVDPKHENDLKKFRIKSSSWSGDIKRSVDRTGLKRLGLF</sequence>
<organism evidence="10">
    <name type="scientific">Menopon gallinae</name>
    <name type="common">poultry shaft louse</name>
    <dbReference type="NCBI Taxonomy" id="328185"/>
    <lineage>
        <taxon>Eukaryota</taxon>
        <taxon>Metazoa</taxon>
        <taxon>Ecdysozoa</taxon>
        <taxon>Arthropoda</taxon>
        <taxon>Hexapoda</taxon>
        <taxon>Insecta</taxon>
        <taxon>Pterygota</taxon>
        <taxon>Neoptera</taxon>
        <taxon>Paraneoptera</taxon>
        <taxon>Psocodea</taxon>
        <taxon>Troctomorpha</taxon>
        <taxon>Phthiraptera</taxon>
        <taxon>Amblycera</taxon>
        <taxon>Menoponidae</taxon>
        <taxon>Menopon</taxon>
    </lineage>
</organism>
<dbReference type="PRINTS" id="PR00716">
    <property type="entry name" value="MPIPHPHTASE"/>
</dbReference>
<dbReference type="GO" id="GO:0000086">
    <property type="term" value="P:G2/M transition of mitotic cell cycle"/>
    <property type="evidence" value="ECO:0007669"/>
    <property type="project" value="TreeGrafter"/>
</dbReference>
<dbReference type="EMBL" id="JARGDH010000004">
    <property type="protein sequence ID" value="KAL0270363.1"/>
    <property type="molecule type" value="Genomic_DNA"/>
</dbReference>
<protein>
    <recommendedName>
        <fullName evidence="2">protein-tyrosine-phosphatase</fullName>
        <ecNumber evidence="2">3.1.3.48</ecNumber>
    </recommendedName>
</protein>
<dbReference type="FunFam" id="3.40.250.10:FF:000036">
    <property type="entry name" value="M-phase inducer phosphatase"/>
    <property type="match status" value="1"/>
</dbReference>